<feature type="domain" description="BZIP" evidence="2">
    <location>
        <begin position="478"/>
        <end position="529"/>
    </location>
</feature>
<feature type="region of interest" description="Disordered" evidence="1">
    <location>
        <begin position="120"/>
        <end position="146"/>
    </location>
</feature>
<sequence>MRSGTASPLPEANSRARKQSQMVRTIASSSNGAWRYVTCSSSLLFDGEDGSPTAQPNDNAFDEQSELTYASPPGYRESGSPEVLPLHTPNSASTTSVAISSQSQPNNYYRTRQDVHFPVNSSASSLSSTVPRPTAQSAQPLESTLSSYHPQHVSINSHNNRPRTSSVFVSTTDLANHYGIPTILPPAPRTTPRRSPQSEPQSTEYPDFAALSANYLNMLKSTPDANSATADTTSSAMDTINPAALSSPVGQFTDEDFCRALRDVLEGELLTYYDSDEEMTDKDSAAPPTPNTSPAMPPSPEFDEFLTSASPYTPYTPFEDDIDTPLFADAAMLTGPLISGLDDNMDLFGGVQPETSEKSAQPAVPPLPDHSQWYTMSPDTPLLDLAPASYPSPALDSSKPVAPPPRRKSTATGTRKNITPDTLVPLDAPTQPRKYITPSVTSRKEVPATFLRKRARSQAFNDDDEMPEDAPGPNATEKEQIEWKRRQNTLAARKSRKRKLEHQQQLEDQVQALSSDREKWKTRALMLQNMLHSHGIPFAQFED</sequence>
<dbReference type="GO" id="GO:0003700">
    <property type="term" value="F:DNA-binding transcription factor activity"/>
    <property type="evidence" value="ECO:0007669"/>
    <property type="project" value="InterPro"/>
</dbReference>
<dbReference type="VEuPathDB" id="FungiDB:PC9H_010592"/>
<name>A0A8H6ZN40_PLEOS</name>
<organism evidence="3 4">
    <name type="scientific">Pleurotus ostreatus</name>
    <name type="common">Oyster mushroom</name>
    <name type="synonym">White-rot fungus</name>
    <dbReference type="NCBI Taxonomy" id="5322"/>
    <lineage>
        <taxon>Eukaryota</taxon>
        <taxon>Fungi</taxon>
        <taxon>Dikarya</taxon>
        <taxon>Basidiomycota</taxon>
        <taxon>Agaricomycotina</taxon>
        <taxon>Agaricomycetes</taxon>
        <taxon>Agaricomycetidae</taxon>
        <taxon>Agaricales</taxon>
        <taxon>Pleurotineae</taxon>
        <taxon>Pleurotaceae</taxon>
        <taxon>Pleurotus</taxon>
    </lineage>
</organism>
<dbReference type="RefSeq" id="XP_036627468.1">
    <property type="nucleotide sequence ID" value="XM_036780085.1"/>
</dbReference>
<dbReference type="PROSITE" id="PS50217">
    <property type="entry name" value="BZIP"/>
    <property type="match status" value="1"/>
</dbReference>
<dbReference type="SUPFAM" id="SSF57959">
    <property type="entry name" value="Leucine zipper domain"/>
    <property type="match status" value="1"/>
</dbReference>
<feature type="region of interest" description="Disordered" evidence="1">
    <location>
        <begin position="179"/>
        <end position="204"/>
    </location>
</feature>
<feature type="region of interest" description="Disordered" evidence="1">
    <location>
        <begin position="45"/>
        <end position="105"/>
    </location>
</feature>
<dbReference type="Pfam" id="PF07716">
    <property type="entry name" value="bZIP_2"/>
    <property type="match status" value="1"/>
</dbReference>
<feature type="compositionally biased region" description="Polar residues" evidence="1">
    <location>
        <begin position="88"/>
        <end position="105"/>
    </location>
</feature>
<dbReference type="OrthoDB" id="2257100at2759"/>
<feature type="compositionally biased region" description="Polar residues" evidence="1">
    <location>
        <begin position="410"/>
        <end position="420"/>
    </location>
</feature>
<feature type="region of interest" description="Disordered" evidence="1">
    <location>
        <begin position="1"/>
        <end position="28"/>
    </location>
</feature>
<reference evidence="3" key="1">
    <citation type="submission" date="2019-07" db="EMBL/GenBank/DDBJ databases">
        <authorList>
            <person name="Palmer J.M."/>
        </authorList>
    </citation>
    <scope>NUCLEOTIDE SEQUENCE</scope>
    <source>
        <strain evidence="3">PC9</strain>
    </source>
</reference>
<dbReference type="SMART" id="SM00338">
    <property type="entry name" value="BRLZ"/>
    <property type="match status" value="1"/>
</dbReference>
<dbReference type="InterPro" id="IPR046347">
    <property type="entry name" value="bZIP_sf"/>
</dbReference>
<dbReference type="AlphaFoldDB" id="A0A8H6ZN40"/>
<feature type="region of interest" description="Disordered" evidence="1">
    <location>
        <begin position="345"/>
        <end position="482"/>
    </location>
</feature>
<comment type="caution">
    <text evidence="3">The sequence shown here is derived from an EMBL/GenBank/DDBJ whole genome shotgun (WGS) entry which is preliminary data.</text>
</comment>
<evidence type="ECO:0000313" key="4">
    <source>
        <dbReference type="Proteomes" id="UP000623687"/>
    </source>
</evidence>
<evidence type="ECO:0000259" key="2">
    <source>
        <dbReference type="PROSITE" id="PS50217"/>
    </source>
</evidence>
<accession>A0A8H6ZN40</accession>
<feature type="compositionally biased region" description="Polar residues" evidence="1">
    <location>
        <begin position="129"/>
        <end position="146"/>
    </location>
</feature>
<feature type="compositionally biased region" description="Polar residues" evidence="1">
    <location>
        <begin position="19"/>
        <end position="28"/>
    </location>
</feature>
<dbReference type="GeneID" id="59380410"/>
<evidence type="ECO:0000313" key="3">
    <source>
        <dbReference type="EMBL" id="KAF7422436.1"/>
    </source>
</evidence>
<dbReference type="PROSITE" id="PS00036">
    <property type="entry name" value="BZIP_BASIC"/>
    <property type="match status" value="1"/>
</dbReference>
<dbReference type="InterPro" id="IPR004827">
    <property type="entry name" value="bZIP"/>
</dbReference>
<feature type="compositionally biased region" description="Pro residues" evidence="1">
    <location>
        <begin position="287"/>
        <end position="300"/>
    </location>
</feature>
<gene>
    <name evidence="3" type="ORF">PC9H_010592</name>
</gene>
<proteinExistence type="predicted"/>
<protein>
    <recommendedName>
        <fullName evidence="2">BZIP domain-containing protein</fullName>
    </recommendedName>
</protein>
<feature type="region of interest" description="Disordered" evidence="1">
    <location>
        <begin position="274"/>
        <end position="317"/>
    </location>
</feature>
<evidence type="ECO:0000256" key="1">
    <source>
        <dbReference type="SAM" id="MobiDB-lite"/>
    </source>
</evidence>
<dbReference type="Proteomes" id="UP000623687">
    <property type="component" value="Unassembled WGS sequence"/>
</dbReference>
<dbReference type="EMBL" id="JACETU010000008">
    <property type="protein sequence ID" value="KAF7422436.1"/>
    <property type="molecule type" value="Genomic_DNA"/>
</dbReference>
<keyword evidence="4" id="KW-1185">Reference proteome</keyword>
<dbReference type="CDD" id="cd12193">
    <property type="entry name" value="bZIP_GCN4"/>
    <property type="match status" value="1"/>
</dbReference>
<dbReference type="Gene3D" id="3.30.160.60">
    <property type="entry name" value="Classic Zinc Finger"/>
    <property type="match status" value="1"/>
</dbReference>